<gene>
    <name evidence="3" type="ORF">CHLNCDRAFT_137953</name>
</gene>
<name>E1Z4X6_CHLVA</name>
<dbReference type="Proteomes" id="UP000008141">
    <property type="component" value="Unassembled WGS sequence"/>
</dbReference>
<dbReference type="GO" id="GO:0051999">
    <property type="term" value="P:mannosyl-inositol phosphorylceramide biosynthetic process"/>
    <property type="evidence" value="ECO:0007669"/>
    <property type="project" value="TreeGrafter"/>
</dbReference>
<dbReference type="RefSeq" id="XP_005851236.1">
    <property type="nucleotide sequence ID" value="XM_005851174.1"/>
</dbReference>
<dbReference type="EMBL" id="GL433836">
    <property type="protein sequence ID" value="EFN59134.1"/>
    <property type="molecule type" value="Genomic_DNA"/>
</dbReference>
<accession>E1Z4X6</accession>
<dbReference type="InParanoid" id="E1Z4X6"/>
<dbReference type="GO" id="GO:0016020">
    <property type="term" value="C:membrane"/>
    <property type="evidence" value="ECO:0007669"/>
    <property type="project" value="GOC"/>
</dbReference>
<evidence type="ECO:0000313" key="3">
    <source>
        <dbReference type="EMBL" id="EFN59134.1"/>
    </source>
</evidence>
<proteinExistence type="predicted"/>
<keyword evidence="4" id="KW-1185">Reference proteome</keyword>
<reference evidence="3 4" key="1">
    <citation type="journal article" date="2010" name="Plant Cell">
        <title>The Chlorella variabilis NC64A genome reveals adaptation to photosymbiosis, coevolution with viruses, and cryptic sex.</title>
        <authorList>
            <person name="Blanc G."/>
            <person name="Duncan G."/>
            <person name="Agarkova I."/>
            <person name="Borodovsky M."/>
            <person name="Gurnon J."/>
            <person name="Kuo A."/>
            <person name="Lindquist E."/>
            <person name="Lucas S."/>
            <person name="Pangilinan J."/>
            <person name="Polle J."/>
            <person name="Salamov A."/>
            <person name="Terry A."/>
            <person name="Yamada T."/>
            <person name="Dunigan D.D."/>
            <person name="Grigoriev I.V."/>
            <person name="Claverie J.M."/>
            <person name="Van Etten J.L."/>
        </authorList>
    </citation>
    <scope>NUCLEOTIDE SEQUENCE [LARGE SCALE GENOMIC DNA]</scope>
    <source>
        <strain evidence="3 4">NC64A</strain>
    </source>
</reference>
<dbReference type="GO" id="GO:0000030">
    <property type="term" value="F:mannosyltransferase activity"/>
    <property type="evidence" value="ECO:0007669"/>
    <property type="project" value="TreeGrafter"/>
</dbReference>
<dbReference type="PANTHER" id="PTHR32385:SF15">
    <property type="entry name" value="INOSITOL PHOSPHOCERAMIDE MANNOSYLTRANSFERASE 1"/>
    <property type="match status" value="1"/>
</dbReference>
<dbReference type="eggNOG" id="ENOG502SX2G">
    <property type="taxonomic scope" value="Eukaryota"/>
</dbReference>
<evidence type="ECO:0000256" key="1">
    <source>
        <dbReference type="ARBA" id="ARBA00022679"/>
    </source>
</evidence>
<dbReference type="InterPro" id="IPR029044">
    <property type="entry name" value="Nucleotide-diphossugar_trans"/>
</dbReference>
<dbReference type="AlphaFoldDB" id="E1Z4X6"/>
<evidence type="ECO:0000256" key="2">
    <source>
        <dbReference type="SAM" id="MobiDB-lite"/>
    </source>
</evidence>
<evidence type="ECO:0008006" key="5">
    <source>
        <dbReference type="Google" id="ProtNLM"/>
    </source>
</evidence>
<organism evidence="4">
    <name type="scientific">Chlorella variabilis</name>
    <name type="common">Green alga</name>
    <dbReference type="NCBI Taxonomy" id="554065"/>
    <lineage>
        <taxon>Eukaryota</taxon>
        <taxon>Viridiplantae</taxon>
        <taxon>Chlorophyta</taxon>
        <taxon>core chlorophytes</taxon>
        <taxon>Trebouxiophyceae</taxon>
        <taxon>Chlorellales</taxon>
        <taxon>Chlorellaceae</taxon>
        <taxon>Chlorella clade</taxon>
        <taxon>Chlorella</taxon>
    </lineage>
</organism>
<dbReference type="OrthoDB" id="3647at2759"/>
<protein>
    <recommendedName>
        <fullName evidence="5">Alpha 1,4-glycosyltransferase domain-containing protein</fullName>
    </recommendedName>
</protein>
<dbReference type="SUPFAM" id="SSF53448">
    <property type="entry name" value="Nucleotide-diphospho-sugar transferases"/>
    <property type="match status" value="1"/>
</dbReference>
<evidence type="ECO:0000313" key="4">
    <source>
        <dbReference type="Proteomes" id="UP000008141"/>
    </source>
</evidence>
<sequence>MFNPCDSWDRVAEIPEPGVGVAAFFNSSGARELAAGRFVRRRPGRQLRIPKLLHHVYLPDEHAFAEAAKAGKLRAEWPLSCRLMHPDFEHMLWDMRAAKTLIKRHYPELLPAFLGYNEVTRQSGAIRAAILHRFGGLYLDIDVSCLRPSTDMLAGADVVLQGAATSQPVSNGAMASVAGHRLWAQAMELMVERFLTDPKMPISNLTGPGLLQSALEEMGIAPIAKPGKAARPLSGLHKKDGGLVRIHPHGTFFSPCGWSAEGCHRKLALQLAVGTIPPNLVGYHRYLASWLPGGNPAGIFSQEDAAKKMAAGTSKTGAATAAANAPASSSSSSNSSSSSGSSN</sequence>
<dbReference type="InterPro" id="IPR051706">
    <property type="entry name" value="Glycosyltransferase_domain"/>
</dbReference>
<dbReference type="KEGG" id="cvr:CHLNCDRAFT_137953"/>
<dbReference type="GeneID" id="17358802"/>
<dbReference type="Pfam" id="PF04488">
    <property type="entry name" value="Gly_transf_sug"/>
    <property type="match status" value="1"/>
</dbReference>
<feature type="region of interest" description="Disordered" evidence="2">
    <location>
        <begin position="305"/>
        <end position="343"/>
    </location>
</feature>
<dbReference type="InterPro" id="IPR007577">
    <property type="entry name" value="GlycoTrfase_DXD_sugar-bd_CS"/>
</dbReference>
<dbReference type="PANTHER" id="PTHR32385">
    <property type="entry name" value="MANNOSYL PHOSPHORYLINOSITOL CERAMIDE SYNTHASE"/>
    <property type="match status" value="1"/>
</dbReference>
<dbReference type="Gene3D" id="3.90.550.20">
    <property type="match status" value="1"/>
</dbReference>
<keyword evidence="1" id="KW-0808">Transferase</keyword>
<feature type="compositionally biased region" description="Low complexity" evidence="2">
    <location>
        <begin position="308"/>
        <end position="343"/>
    </location>
</feature>